<evidence type="ECO:0000313" key="13">
    <source>
        <dbReference type="Proteomes" id="UP000541154"/>
    </source>
</evidence>
<dbReference type="SUPFAM" id="SSF53474">
    <property type="entry name" value="alpha/beta-Hydrolases"/>
    <property type="match status" value="1"/>
</dbReference>
<dbReference type="PANTHER" id="PTHR46640">
    <property type="entry name" value="TRIACYLGLYCEROL LIPASE, PUTATIVE (AFU_ORTHOLOGUE AFUA_6G06510)-RELATED"/>
    <property type="match status" value="1"/>
</dbReference>
<keyword evidence="3" id="KW-0119">Carbohydrate metabolism</keyword>
<protein>
    <recommendedName>
        <fullName evidence="1">feruloyl esterase</fullName>
        <ecNumber evidence="1">3.1.1.73</ecNumber>
    </recommendedName>
    <alternativeName>
        <fullName evidence="8">Ferulic acid esterase A</fullName>
    </alternativeName>
</protein>
<dbReference type="InterPro" id="IPR029058">
    <property type="entry name" value="AB_hydrolase_fold"/>
</dbReference>
<evidence type="ECO:0000256" key="5">
    <source>
        <dbReference type="ARBA" id="ARBA00022801"/>
    </source>
</evidence>
<dbReference type="InterPro" id="IPR051299">
    <property type="entry name" value="AB_hydrolase_lip/est"/>
</dbReference>
<evidence type="ECO:0000256" key="1">
    <source>
        <dbReference type="ARBA" id="ARBA00013091"/>
    </source>
</evidence>
<proteinExistence type="inferred from homology"/>
<evidence type="ECO:0000256" key="4">
    <source>
        <dbReference type="ARBA" id="ARBA00022729"/>
    </source>
</evidence>
<reference evidence="12 13" key="1">
    <citation type="submission" date="2019-04" db="EMBL/GenBank/DDBJ databases">
        <title>Aspergillus burnettii sp. nov., novel species from soil in southeast Queensland.</title>
        <authorList>
            <person name="Gilchrist C.L.M."/>
            <person name="Pitt J.I."/>
            <person name="Lange L."/>
            <person name="Lacey H.J."/>
            <person name="Vuong D."/>
            <person name="Midgley D.J."/>
            <person name="Greenfield P."/>
            <person name="Bradbury M."/>
            <person name="Lacey E."/>
            <person name="Busk P.K."/>
            <person name="Pilgaard B."/>
            <person name="Chooi Y.H."/>
            <person name="Piggott A.M."/>
        </authorList>
    </citation>
    <scope>NUCLEOTIDE SEQUENCE [LARGE SCALE GENOMIC DNA]</scope>
    <source>
        <strain evidence="12 13">FRR 5400</strain>
    </source>
</reference>
<keyword evidence="4 9" id="KW-0732">Signal</keyword>
<name>A0A5N7C9T7_PETAA</name>
<comment type="catalytic activity">
    <reaction evidence="6">
        <text>feruloyl-polysaccharide + H2O = ferulate + polysaccharide.</text>
        <dbReference type="EC" id="3.1.1.73"/>
    </reaction>
</comment>
<dbReference type="Gene3D" id="3.40.50.1820">
    <property type="entry name" value="alpha/beta hydrolase"/>
    <property type="match status" value="1"/>
</dbReference>
<evidence type="ECO:0000256" key="2">
    <source>
        <dbReference type="ARBA" id="ARBA00022487"/>
    </source>
</evidence>
<feature type="chain" id="PRO_5043207824" description="feruloyl esterase" evidence="9">
    <location>
        <begin position="17"/>
        <end position="307"/>
    </location>
</feature>
<keyword evidence="2" id="KW-0719">Serine esterase</keyword>
<reference evidence="11" key="2">
    <citation type="submission" date="2019-04" db="EMBL/GenBank/DDBJ databases">
        <title>Friends and foes A comparative genomics studyof 23 Aspergillus species from section Flavi.</title>
        <authorList>
            <consortium name="DOE Joint Genome Institute"/>
            <person name="Kjaerbolling I."/>
            <person name="Vesth T."/>
            <person name="Frisvad J.C."/>
            <person name="Nybo J.L."/>
            <person name="Theobald S."/>
            <person name="Kildgaard S."/>
            <person name="Isbrandt T."/>
            <person name="Kuo A."/>
            <person name="Sato A."/>
            <person name="Lyhne E.K."/>
            <person name="Kogle M.E."/>
            <person name="Wiebenga A."/>
            <person name="Kun R.S."/>
            <person name="Lubbers R.J."/>
            <person name="Makela M.R."/>
            <person name="Barry K."/>
            <person name="Chovatia M."/>
            <person name="Clum A."/>
            <person name="Daum C."/>
            <person name="Haridas S."/>
            <person name="He G."/>
            <person name="LaButti K."/>
            <person name="Lipzen A."/>
            <person name="Mondo S."/>
            <person name="Riley R."/>
            <person name="Salamov A."/>
            <person name="Simmons B.A."/>
            <person name="Magnuson J.K."/>
            <person name="Henrissat B."/>
            <person name="Mortensen U.H."/>
            <person name="Larsen T.O."/>
            <person name="Devries R.P."/>
            <person name="Grigoriev I.V."/>
            <person name="Machida M."/>
            <person name="Baker S.E."/>
            <person name="Andersen M.R."/>
        </authorList>
    </citation>
    <scope>NUCLEOTIDE SEQUENCE [LARGE SCALE GENOMIC DNA]</scope>
    <source>
        <strain evidence="11">IBT 14317</strain>
    </source>
</reference>
<gene>
    <name evidence="11" type="ORF">BDV23DRAFT_193424</name>
    <name evidence="12" type="ORF">ETB97_006275</name>
</gene>
<feature type="signal peptide" evidence="9">
    <location>
        <begin position="1"/>
        <end position="16"/>
    </location>
</feature>
<keyword evidence="5 11" id="KW-0378">Hydrolase</keyword>
<organism evidence="11">
    <name type="scientific">Petromyces alliaceus</name>
    <name type="common">Aspergillus alliaceus</name>
    <dbReference type="NCBI Taxonomy" id="209559"/>
    <lineage>
        <taxon>Eukaryota</taxon>
        <taxon>Fungi</taxon>
        <taxon>Dikarya</taxon>
        <taxon>Ascomycota</taxon>
        <taxon>Pezizomycotina</taxon>
        <taxon>Eurotiomycetes</taxon>
        <taxon>Eurotiomycetidae</taxon>
        <taxon>Eurotiales</taxon>
        <taxon>Aspergillaceae</taxon>
        <taxon>Aspergillus</taxon>
        <taxon>Aspergillus subgen. Circumdati</taxon>
    </lineage>
</organism>
<evidence type="ECO:0000259" key="10">
    <source>
        <dbReference type="Pfam" id="PF01764"/>
    </source>
</evidence>
<evidence type="ECO:0000256" key="3">
    <source>
        <dbReference type="ARBA" id="ARBA00022651"/>
    </source>
</evidence>
<evidence type="ECO:0000313" key="11">
    <source>
        <dbReference type="EMBL" id="KAE8390900.1"/>
    </source>
</evidence>
<dbReference type="PANTHER" id="PTHR46640:SF1">
    <property type="entry name" value="FUNGAL LIPASE-LIKE DOMAIN-CONTAINING PROTEIN-RELATED"/>
    <property type="match status" value="1"/>
</dbReference>
<evidence type="ECO:0000256" key="7">
    <source>
        <dbReference type="ARBA" id="ARBA00037991"/>
    </source>
</evidence>
<dbReference type="GO" id="GO:0030600">
    <property type="term" value="F:feruloyl esterase activity"/>
    <property type="evidence" value="ECO:0007669"/>
    <property type="project" value="UniProtKB-EC"/>
</dbReference>
<dbReference type="GO" id="GO:0045493">
    <property type="term" value="P:xylan catabolic process"/>
    <property type="evidence" value="ECO:0007669"/>
    <property type="project" value="UniProtKB-KW"/>
</dbReference>
<dbReference type="Proteomes" id="UP000541154">
    <property type="component" value="Unassembled WGS sequence"/>
</dbReference>
<dbReference type="EMBL" id="SPNV01000277">
    <property type="protein sequence ID" value="KAF5857096.1"/>
    <property type="molecule type" value="Genomic_DNA"/>
</dbReference>
<dbReference type="InterPro" id="IPR002921">
    <property type="entry name" value="Fungal_lipase-type"/>
</dbReference>
<accession>A0A8H5ZVI7</accession>
<feature type="domain" description="Fungal lipase-type" evidence="10">
    <location>
        <begin position="104"/>
        <end position="233"/>
    </location>
</feature>
<evidence type="ECO:0000313" key="12">
    <source>
        <dbReference type="EMBL" id="KAF5857096.1"/>
    </source>
</evidence>
<keyword evidence="3" id="KW-0858">Xylan degradation</keyword>
<evidence type="ECO:0000256" key="9">
    <source>
        <dbReference type="SAM" id="SignalP"/>
    </source>
</evidence>
<dbReference type="AlphaFoldDB" id="A0A5N7C9T7"/>
<dbReference type="Pfam" id="PF01764">
    <property type="entry name" value="Lipase_3"/>
    <property type="match status" value="1"/>
</dbReference>
<keyword evidence="3" id="KW-0624">Polysaccharide degradation</keyword>
<evidence type="ECO:0000256" key="8">
    <source>
        <dbReference type="ARBA" id="ARBA00041313"/>
    </source>
</evidence>
<dbReference type="CDD" id="cd00519">
    <property type="entry name" value="Lipase_3"/>
    <property type="match status" value="1"/>
</dbReference>
<dbReference type="Proteomes" id="UP000326877">
    <property type="component" value="Unassembled WGS sequence"/>
</dbReference>
<comment type="similarity">
    <text evidence="7">Belongs to the AB hydrolase superfamily. FaeA family.</text>
</comment>
<dbReference type="EMBL" id="ML735250">
    <property type="protein sequence ID" value="KAE8390900.1"/>
    <property type="molecule type" value="Genomic_DNA"/>
</dbReference>
<keyword evidence="13" id="KW-1185">Reference proteome</keyword>
<dbReference type="GO" id="GO:0006629">
    <property type="term" value="P:lipid metabolic process"/>
    <property type="evidence" value="ECO:0007669"/>
    <property type="project" value="InterPro"/>
</dbReference>
<accession>A0A5N7C9T7</accession>
<evidence type="ECO:0000256" key="6">
    <source>
        <dbReference type="ARBA" id="ARBA00034075"/>
    </source>
</evidence>
<sequence>MFSLLLLLGAICPTLGAVVPSVVRRDISPPLLEEFNRFSQFAAASNCRANHNETSPGSAVYCDSGFCNLVREDETQIIEGFWGISPGDTTGYLALDKTKKEIILVFRGTVSDENGQTDLQFFHTDASAACAGCKAHVGFWEASNAAIASLQPKVEKAAKQNPGYKIVLVGHSLGGALATLGAVTLRNAGHVVDLYTFGAPSVGNLAFAEFITQQTSGTNYRITHLNDEVPKVLYKAHRNLILGILVPEYSQTSPEYWITSGNGVPVGVADITVVEGINNEAGNLGTMEVTMEPHGWYMGSMSVCAEI</sequence>
<dbReference type="OrthoDB" id="426718at2759"/>
<dbReference type="EC" id="3.1.1.73" evidence="1"/>